<dbReference type="SUPFAM" id="SSF54285">
    <property type="entry name" value="MoaD/ThiS"/>
    <property type="match status" value="1"/>
</dbReference>
<reference evidence="4 5" key="1">
    <citation type="submission" date="2020-05" db="EMBL/GenBank/DDBJ databases">
        <title>Genomic Encyclopedia of Type Strains, Phase IV (KMG-V): Genome sequencing to study the core and pangenomes of soil and plant-associated prokaryotes.</title>
        <authorList>
            <person name="Whitman W."/>
        </authorList>
    </citation>
    <scope>NUCLEOTIDE SEQUENCE [LARGE SCALE GENOMIC DNA]</scope>
    <source>
        <strain evidence="4 5">C29</strain>
    </source>
</reference>
<dbReference type="HAMAP" id="MF_00460">
    <property type="entry name" value="UPF0125_RnfH"/>
    <property type="match status" value="1"/>
</dbReference>
<evidence type="ECO:0000256" key="2">
    <source>
        <dbReference type="HAMAP-Rule" id="MF_00460"/>
    </source>
</evidence>
<protein>
    <recommendedName>
        <fullName evidence="2">UPF0125 protein HNQ01_003440</fullName>
    </recommendedName>
</protein>
<dbReference type="InterPro" id="IPR037021">
    <property type="entry name" value="RnfH_sf"/>
</dbReference>
<dbReference type="InterPro" id="IPR016155">
    <property type="entry name" value="Mopterin_synth/thiamin_S_b"/>
</dbReference>
<name>A0ABX2G8J7_9BURK</name>
<dbReference type="PANTHER" id="PTHR37483:SF1">
    <property type="entry name" value="UPF0125 PROTEIN RATB"/>
    <property type="match status" value="1"/>
</dbReference>
<dbReference type="EMBL" id="JABSNM010000018">
    <property type="protein sequence ID" value="NRT57680.1"/>
    <property type="molecule type" value="Genomic_DNA"/>
</dbReference>
<dbReference type="PANTHER" id="PTHR37483">
    <property type="entry name" value="UPF0125 PROTEIN RATB"/>
    <property type="match status" value="1"/>
</dbReference>
<evidence type="ECO:0000256" key="1">
    <source>
        <dbReference type="ARBA" id="ARBA00010645"/>
    </source>
</evidence>
<dbReference type="Gene3D" id="3.10.20.280">
    <property type="entry name" value="RnfH-like"/>
    <property type="match status" value="1"/>
</dbReference>
<evidence type="ECO:0000313" key="4">
    <source>
        <dbReference type="EMBL" id="NRT57680.1"/>
    </source>
</evidence>
<dbReference type="Pfam" id="PF03658">
    <property type="entry name" value="Ub-RnfH"/>
    <property type="match status" value="1"/>
</dbReference>
<dbReference type="InterPro" id="IPR005346">
    <property type="entry name" value="RnfH"/>
</dbReference>
<proteinExistence type="inferred from homology"/>
<accession>A0ABX2G8J7</accession>
<dbReference type="Proteomes" id="UP001516061">
    <property type="component" value="Unassembled WGS sequence"/>
</dbReference>
<organism evidence="4 5">
    <name type="scientific">Sphaerotilus uruguayifluvii</name>
    <dbReference type="NCBI Taxonomy" id="2735897"/>
    <lineage>
        <taxon>Bacteria</taxon>
        <taxon>Pseudomonadati</taxon>
        <taxon>Pseudomonadota</taxon>
        <taxon>Betaproteobacteria</taxon>
        <taxon>Burkholderiales</taxon>
        <taxon>Sphaerotilaceae</taxon>
        <taxon>Sphaerotilus</taxon>
    </lineage>
</organism>
<evidence type="ECO:0000256" key="3">
    <source>
        <dbReference type="SAM" id="MobiDB-lite"/>
    </source>
</evidence>
<keyword evidence="5" id="KW-1185">Reference proteome</keyword>
<gene>
    <name evidence="4" type="ORF">HNQ01_003440</name>
</gene>
<evidence type="ECO:0000313" key="5">
    <source>
        <dbReference type="Proteomes" id="UP001516061"/>
    </source>
</evidence>
<dbReference type="RefSeq" id="WP_286180924.1">
    <property type="nucleotide sequence ID" value="NZ_JABSNM010000018.1"/>
</dbReference>
<comment type="caution">
    <text evidence="4">The sequence shown here is derived from an EMBL/GenBank/DDBJ whole genome shotgun (WGS) entry which is preliminary data.</text>
</comment>
<sequence length="119" mass="12225">MADADAGAAPAPMQVEVAFSPAPRQVDRVTLQLAPGATAAQALAASGLAARHAALGAVGEGGLAFGIGGRAVAPDTPMQPGDRLDICRALKVDPKEARRLRYRAQGERGRQRVSGSRSR</sequence>
<feature type="compositionally biased region" description="Basic and acidic residues" evidence="3">
    <location>
        <begin position="99"/>
        <end position="110"/>
    </location>
</feature>
<comment type="similarity">
    <text evidence="1 2">Belongs to the UPF0125 (RnfH) family.</text>
</comment>
<feature type="region of interest" description="Disordered" evidence="3">
    <location>
        <begin position="99"/>
        <end position="119"/>
    </location>
</feature>